<name>A0AB37ANY4_9BURK</name>
<protein>
    <recommendedName>
        <fullName evidence="1">DNA (cytosine-5-)-methyltransferase</fullName>
        <ecNumber evidence="1">2.1.1.37</ecNumber>
    </recommendedName>
</protein>
<comment type="catalytic activity">
    <reaction evidence="6">
        <text>a 2'-deoxycytidine in DNA + S-adenosyl-L-methionine = a 5-methyl-2'-deoxycytidine in DNA + S-adenosyl-L-homocysteine + H(+)</text>
        <dbReference type="Rhea" id="RHEA:13681"/>
        <dbReference type="Rhea" id="RHEA-COMP:11369"/>
        <dbReference type="Rhea" id="RHEA-COMP:11370"/>
        <dbReference type="ChEBI" id="CHEBI:15378"/>
        <dbReference type="ChEBI" id="CHEBI:57856"/>
        <dbReference type="ChEBI" id="CHEBI:59789"/>
        <dbReference type="ChEBI" id="CHEBI:85452"/>
        <dbReference type="ChEBI" id="CHEBI:85454"/>
        <dbReference type="EC" id="2.1.1.37"/>
    </reaction>
</comment>
<evidence type="ECO:0000256" key="6">
    <source>
        <dbReference type="ARBA" id="ARBA00047422"/>
    </source>
</evidence>
<organism evidence="9 10">
    <name type="scientific">Burkholderia multivorans</name>
    <dbReference type="NCBI Taxonomy" id="87883"/>
    <lineage>
        <taxon>Bacteria</taxon>
        <taxon>Pseudomonadati</taxon>
        <taxon>Pseudomonadota</taxon>
        <taxon>Betaproteobacteria</taxon>
        <taxon>Burkholderiales</taxon>
        <taxon>Burkholderiaceae</taxon>
        <taxon>Burkholderia</taxon>
        <taxon>Burkholderia cepacia complex</taxon>
    </lineage>
</organism>
<dbReference type="PANTHER" id="PTHR10629">
    <property type="entry name" value="CYTOSINE-SPECIFIC METHYLTRANSFERASE"/>
    <property type="match status" value="1"/>
</dbReference>
<dbReference type="InterPro" id="IPR029063">
    <property type="entry name" value="SAM-dependent_MTases_sf"/>
</dbReference>
<evidence type="ECO:0000256" key="5">
    <source>
        <dbReference type="ARBA" id="ARBA00022747"/>
    </source>
</evidence>
<dbReference type="Gene3D" id="3.40.50.150">
    <property type="entry name" value="Vaccinia Virus protein VP39"/>
    <property type="match status" value="1"/>
</dbReference>
<keyword evidence="3 7" id="KW-0808">Transferase</keyword>
<gene>
    <name evidence="9" type="ORF">C6P99_22520</name>
</gene>
<sequence length="540" mass="60252">MSRRSTRFFRVKNNCDAMQKPKSPSYDHHPASTRRCSAVSKTARTIRQKIARLQSGGKPRVLDLFAGCGGISLGFSAAGFSIAGAVEFDPEAAASHGRNFHGGDVAHSQARDITKTSPDQLAKDLQVGPTADAFDVLVGGPPCQAFARVGRPKLREVDNHAEAFKHDPRAQLYIDYLRYVEAFAPLAVMVENVPDVLNHGGQNIAEEIAEVLESKGYICRYTLLNAAFYGVPQMRERMILIAYRRELADVVTFPEPTHFIDLPPGYEGTRSVALKFLNNEIAEDAHHYIHAPRAVRSLPPAITAEDAIGDLPAIDARKQLKSGALRRGARRFDELMPYDKEPHTAYAKLMRTWPGFEAPEALSDHVIRYLPRDYPLFARMNPGDQYPQAYEHAMEMFEEHLALLAKQGVRIKPGSRQYEEIKATIVPPYDVGKFPNKWRKMWRDQPARTLMAHLGKDSYSHIHYDSKQARTISVREAARLHSFPDGFVFCGTMNPAFRQIGNAVPPLLAKAVALHMMKTLKQTTELGEMADEPARTAAAV</sequence>
<keyword evidence="5" id="KW-0680">Restriction system</keyword>
<dbReference type="GO" id="GO:0009307">
    <property type="term" value="P:DNA restriction-modification system"/>
    <property type="evidence" value="ECO:0007669"/>
    <property type="project" value="UniProtKB-KW"/>
</dbReference>
<dbReference type="SUPFAM" id="SSF53335">
    <property type="entry name" value="S-adenosyl-L-methionine-dependent methyltransferases"/>
    <property type="match status" value="1"/>
</dbReference>
<evidence type="ECO:0000313" key="9">
    <source>
        <dbReference type="EMBL" id="PRE43866.1"/>
    </source>
</evidence>
<evidence type="ECO:0000256" key="2">
    <source>
        <dbReference type="ARBA" id="ARBA00022603"/>
    </source>
</evidence>
<dbReference type="GO" id="GO:0003886">
    <property type="term" value="F:DNA (cytosine-5-)-methyltransferase activity"/>
    <property type="evidence" value="ECO:0007669"/>
    <property type="project" value="UniProtKB-EC"/>
</dbReference>
<evidence type="ECO:0000256" key="3">
    <source>
        <dbReference type="ARBA" id="ARBA00022679"/>
    </source>
</evidence>
<keyword evidence="4 7" id="KW-0949">S-adenosyl-L-methionine</keyword>
<dbReference type="PROSITE" id="PS51679">
    <property type="entry name" value="SAM_MT_C5"/>
    <property type="match status" value="1"/>
</dbReference>
<evidence type="ECO:0000256" key="8">
    <source>
        <dbReference type="RuleBase" id="RU000416"/>
    </source>
</evidence>
<dbReference type="GO" id="GO:0032259">
    <property type="term" value="P:methylation"/>
    <property type="evidence" value="ECO:0007669"/>
    <property type="project" value="UniProtKB-KW"/>
</dbReference>
<dbReference type="Gene3D" id="3.90.120.10">
    <property type="entry name" value="DNA Methylase, subunit A, domain 2"/>
    <property type="match status" value="1"/>
</dbReference>
<dbReference type="EC" id="2.1.1.37" evidence="1"/>
<evidence type="ECO:0000256" key="7">
    <source>
        <dbReference type="PROSITE-ProRule" id="PRU01016"/>
    </source>
</evidence>
<dbReference type="InterPro" id="IPR001525">
    <property type="entry name" value="C5_MeTfrase"/>
</dbReference>
<evidence type="ECO:0000256" key="1">
    <source>
        <dbReference type="ARBA" id="ARBA00011975"/>
    </source>
</evidence>
<evidence type="ECO:0000256" key="4">
    <source>
        <dbReference type="ARBA" id="ARBA00022691"/>
    </source>
</evidence>
<dbReference type="Proteomes" id="UP000237811">
    <property type="component" value="Unassembled WGS sequence"/>
</dbReference>
<dbReference type="NCBIfam" id="TIGR00675">
    <property type="entry name" value="dcm"/>
    <property type="match status" value="1"/>
</dbReference>
<dbReference type="Pfam" id="PF00145">
    <property type="entry name" value="DNA_methylase"/>
    <property type="match status" value="1"/>
</dbReference>
<dbReference type="PANTHER" id="PTHR10629:SF52">
    <property type="entry name" value="DNA (CYTOSINE-5)-METHYLTRANSFERASE 1"/>
    <property type="match status" value="1"/>
</dbReference>
<reference evidence="9 10" key="1">
    <citation type="submission" date="2018-03" db="EMBL/GenBank/DDBJ databases">
        <authorList>
            <person name="Nguyen K."/>
            <person name="Fouts D."/>
            <person name="Sutton G."/>
        </authorList>
    </citation>
    <scope>NUCLEOTIDE SEQUENCE [LARGE SCALE GENOMIC DNA]</scope>
    <source>
        <strain evidence="9 10">AU14328</strain>
    </source>
</reference>
<accession>A0AB37ANY4</accession>
<dbReference type="AlphaFoldDB" id="A0AB37ANY4"/>
<proteinExistence type="inferred from homology"/>
<keyword evidence="2 7" id="KW-0489">Methyltransferase</keyword>
<feature type="active site" evidence="7">
    <location>
        <position position="143"/>
    </location>
</feature>
<comment type="similarity">
    <text evidence="7 8">Belongs to the class I-like SAM-binding methyltransferase superfamily. C5-methyltransferase family.</text>
</comment>
<dbReference type="PROSITE" id="PS00095">
    <property type="entry name" value="C5_MTASE_2"/>
    <property type="match status" value="1"/>
</dbReference>
<dbReference type="InterPro" id="IPR031303">
    <property type="entry name" value="C5_meth_CS"/>
</dbReference>
<evidence type="ECO:0000313" key="10">
    <source>
        <dbReference type="Proteomes" id="UP000237811"/>
    </source>
</evidence>
<comment type="caution">
    <text evidence="9">The sequence shown here is derived from an EMBL/GenBank/DDBJ whole genome shotgun (WGS) entry which is preliminary data.</text>
</comment>
<dbReference type="InterPro" id="IPR050390">
    <property type="entry name" value="C5-Methyltransferase"/>
</dbReference>
<dbReference type="PRINTS" id="PR00105">
    <property type="entry name" value="C5METTRFRASE"/>
</dbReference>
<dbReference type="EMBL" id="PVFR01000067">
    <property type="protein sequence ID" value="PRE43866.1"/>
    <property type="molecule type" value="Genomic_DNA"/>
</dbReference>